<dbReference type="EMBL" id="MCZK01000122">
    <property type="protein sequence ID" value="PMM68313.1"/>
    <property type="molecule type" value="Genomic_DNA"/>
</dbReference>
<proteinExistence type="predicted"/>
<dbReference type="RefSeq" id="WP_050621032.1">
    <property type="nucleotide sequence ID" value="NZ_CAWNVI010000122.1"/>
</dbReference>
<name>A0A2N7K2L8_9VIBR</name>
<comment type="caution">
    <text evidence="1">The sequence shown here is derived from an EMBL/GenBank/DDBJ whole genome shotgun (WGS) entry which is preliminary data.</text>
</comment>
<organism evidence="1 2">
    <name type="scientific">Vibrio lentus</name>
    <dbReference type="NCBI Taxonomy" id="136468"/>
    <lineage>
        <taxon>Bacteria</taxon>
        <taxon>Pseudomonadati</taxon>
        <taxon>Pseudomonadota</taxon>
        <taxon>Gammaproteobacteria</taxon>
        <taxon>Vibrionales</taxon>
        <taxon>Vibrionaceae</taxon>
        <taxon>Vibrio</taxon>
    </lineage>
</organism>
<dbReference type="Proteomes" id="UP000235406">
    <property type="component" value="Unassembled WGS sequence"/>
</dbReference>
<dbReference type="AlphaFoldDB" id="A0A2N7K2L8"/>
<gene>
    <name evidence="1" type="ORF">BCT49_08980</name>
</gene>
<accession>A0A2N7K2L8</accession>
<protein>
    <submittedName>
        <fullName evidence="1">Uncharacterized protein</fullName>
    </submittedName>
</protein>
<evidence type="ECO:0000313" key="2">
    <source>
        <dbReference type="Proteomes" id="UP000235406"/>
    </source>
</evidence>
<evidence type="ECO:0000313" key="1">
    <source>
        <dbReference type="EMBL" id="PMM68313.1"/>
    </source>
</evidence>
<sequence length="76" mass="8914">MKNTNQLKQDFKSLRLVIRGKASAYTAFSLGQKYPYYSNVYFAAYEAEFKNNKISLRLRLEHFRETGLIVAVRKFA</sequence>
<reference evidence="2" key="1">
    <citation type="submission" date="2016-07" db="EMBL/GenBank/DDBJ databases">
        <title>Nontailed viruses are major unrecognized killers of bacteria in the ocean.</title>
        <authorList>
            <person name="Kauffman K."/>
            <person name="Hussain F."/>
            <person name="Yang J."/>
            <person name="Arevalo P."/>
            <person name="Brown J."/>
            <person name="Cutler M."/>
            <person name="Kelly L."/>
            <person name="Polz M.F."/>
        </authorList>
    </citation>
    <scope>NUCLEOTIDE SEQUENCE [LARGE SCALE GENOMIC DNA]</scope>
    <source>
        <strain evidence="2">10N.261.46.F8</strain>
    </source>
</reference>